<dbReference type="RefSeq" id="WP_108841402.1">
    <property type="nucleotide sequence ID" value="NZ_ONZI01000001.1"/>
</dbReference>
<feature type="coiled-coil region" evidence="1">
    <location>
        <begin position="274"/>
        <end position="316"/>
    </location>
</feature>
<evidence type="ECO:0000256" key="1">
    <source>
        <dbReference type="SAM" id="Coils"/>
    </source>
</evidence>
<name>A0A2R8CIA7_9GAMM</name>
<dbReference type="AlphaFoldDB" id="A0A2R8CIA7"/>
<evidence type="ECO:0000313" key="4">
    <source>
        <dbReference type="Proteomes" id="UP000244934"/>
    </source>
</evidence>
<feature type="transmembrane region" description="Helical" evidence="2">
    <location>
        <begin position="94"/>
        <end position="116"/>
    </location>
</feature>
<gene>
    <name evidence="3" type="ORF">KSP9073_00543</name>
</gene>
<reference evidence="4" key="1">
    <citation type="submission" date="2018-03" db="EMBL/GenBank/DDBJ databases">
        <authorList>
            <person name="Navarro De La Torre S."/>
        </authorList>
    </citation>
    <scope>NUCLEOTIDE SEQUENCE [LARGE SCALE GENOMIC DNA]</scope>
    <source>
        <strain evidence="4">EAod3</strain>
    </source>
</reference>
<keyword evidence="4" id="KW-1185">Reference proteome</keyword>
<sequence length="352" mass="36975">MADTTVGTVRESIDRVSWGSVIAGVVTVLAISAILSLLGTAIGSSVIDPMSNNPFDGLGTAFGISSAVFLVISFAAGGFVAGRLANVRGFIHGFLSWATATLISMVLIGFAAGSIVSGGASAVGSIVSGAGQVTGSVAKGLGSATSSLGEHLSENFDFSPDGDSLLEDQNLQRQVSQVLRDTDTGSLQPEYLSNQAQAAGDDIQTAARHLASNPSNYEAILKELVDKQQARLENIKQDVDRDALVNALASNTDMSQSDAEQFVDESMARLDEGVAQMKQQVDRLDTYIQQAQQELAEAEKSLREGAEQAAESLRNSAMMAFVAMVIAALISSFAGLLGGRMQTRHDVQTRRR</sequence>
<proteinExistence type="predicted"/>
<feature type="transmembrane region" description="Helical" evidence="2">
    <location>
        <begin position="317"/>
        <end position="337"/>
    </location>
</feature>
<protein>
    <submittedName>
        <fullName evidence="3">Uncharacterized protein</fullName>
    </submittedName>
</protein>
<feature type="transmembrane region" description="Helical" evidence="2">
    <location>
        <begin position="62"/>
        <end position="82"/>
    </location>
</feature>
<organism evidence="3 4">
    <name type="scientific">Kushneria phyllosphaerae</name>
    <dbReference type="NCBI Taxonomy" id="2100822"/>
    <lineage>
        <taxon>Bacteria</taxon>
        <taxon>Pseudomonadati</taxon>
        <taxon>Pseudomonadota</taxon>
        <taxon>Gammaproteobacteria</taxon>
        <taxon>Oceanospirillales</taxon>
        <taxon>Halomonadaceae</taxon>
        <taxon>Kushneria</taxon>
    </lineage>
</organism>
<accession>A0A2R8CIA7</accession>
<keyword evidence="1" id="KW-0175">Coiled coil</keyword>
<keyword evidence="2" id="KW-0472">Membrane</keyword>
<evidence type="ECO:0000313" key="3">
    <source>
        <dbReference type="EMBL" id="SPJ32542.1"/>
    </source>
</evidence>
<feature type="transmembrane region" description="Helical" evidence="2">
    <location>
        <begin position="21"/>
        <end position="42"/>
    </location>
</feature>
<dbReference type="Proteomes" id="UP000244934">
    <property type="component" value="Unassembled WGS sequence"/>
</dbReference>
<keyword evidence="2" id="KW-1133">Transmembrane helix</keyword>
<evidence type="ECO:0000256" key="2">
    <source>
        <dbReference type="SAM" id="Phobius"/>
    </source>
</evidence>
<keyword evidence="2" id="KW-0812">Transmembrane</keyword>
<dbReference type="OrthoDB" id="2154696at2"/>
<dbReference type="EMBL" id="ONZI01000001">
    <property type="protein sequence ID" value="SPJ32542.1"/>
    <property type="molecule type" value="Genomic_DNA"/>
</dbReference>